<dbReference type="InterPro" id="IPR052787">
    <property type="entry name" value="MAVS"/>
</dbReference>
<protein>
    <recommendedName>
        <fullName evidence="4">DUF3504 domain-containing protein</fullName>
    </recommendedName>
</protein>
<feature type="compositionally biased region" description="Low complexity" evidence="1">
    <location>
        <begin position="254"/>
        <end position="263"/>
    </location>
</feature>
<gene>
    <name evidence="2" type="ORF">P5673_033534</name>
</gene>
<keyword evidence="3" id="KW-1185">Reference proteome</keyword>
<dbReference type="PANTHER" id="PTHR21446:SF6">
    <property type="entry name" value="MITOCHONDRIAL ANTIVIRAL-SIGNALING PROTEIN"/>
    <property type="match status" value="1"/>
</dbReference>
<name>A0AAD9PPV6_ACRCE</name>
<dbReference type="Proteomes" id="UP001249851">
    <property type="component" value="Unassembled WGS sequence"/>
</dbReference>
<evidence type="ECO:0000256" key="1">
    <source>
        <dbReference type="SAM" id="MobiDB-lite"/>
    </source>
</evidence>
<accession>A0AAD9PPV6</accession>
<evidence type="ECO:0008006" key="4">
    <source>
        <dbReference type="Google" id="ProtNLM"/>
    </source>
</evidence>
<organism evidence="2 3">
    <name type="scientific">Acropora cervicornis</name>
    <name type="common">Staghorn coral</name>
    <dbReference type="NCBI Taxonomy" id="6130"/>
    <lineage>
        <taxon>Eukaryota</taxon>
        <taxon>Metazoa</taxon>
        <taxon>Cnidaria</taxon>
        <taxon>Anthozoa</taxon>
        <taxon>Hexacorallia</taxon>
        <taxon>Scleractinia</taxon>
        <taxon>Astrocoeniina</taxon>
        <taxon>Acroporidae</taxon>
        <taxon>Acropora</taxon>
    </lineage>
</organism>
<dbReference type="EMBL" id="JARQWQ010000273">
    <property type="protein sequence ID" value="KAK2546808.1"/>
    <property type="molecule type" value="Genomic_DNA"/>
</dbReference>
<comment type="caution">
    <text evidence="2">The sequence shown here is derived from an EMBL/GenBank/DDBJ whole genome shotgun (WGS) entry which is preliminary data.</text>
</comment>
<feature type="compositionally biased region" description="Basic and acidic residues" evidence="1">
    <location>
        <begin position="126"/>
        <end position="135"/>
    </location>
</feature>
<dbReference type="AlphaFoldDB" id="A0AAD9PPV6"/>
<evidence type="ECO:0000313" key="3">
    <source>
        <dbReference type="Proteomes" id="UP001249851"/>
    </source>
</evidence>
<dbReference type="PANTHER" id="PTHR21446">
    <property type="entry name" value="DUF3504 DOMAIN-CONTAINING PROTEIN"/>
    <property type="match status" value="1"/>
</dbReference>
<evidence type="ECO:0000313" key="2">
    <source>
        <dbReference type="EMBL" id="KAK2546808.1"/>
    </source>
</evidence>
<reference evidence="2" key="2">
    <citation type="journal article" date="2023" name="Science">
        <title>Genomic signatures of disease resistance in endangered staghorn corals.</title>
        <authorList>
            <person name="Vollmer S.V."/>
            <person name="Selwyn J.D."/>
            <person name="Despard B.A."/>
            <person name="Roesel C.L."/>
        </authorList>
    </citation>
    <scope>NUCLEOTIDE SEQUENCE</scope>
    <source>
        <strain evidence="2">K2</strain>
    </source>
</reference>
<feature type="region of interest" description="Disordered" evidence="1">
    <location>
        <begin position="114"/>
        <end position="138"/>
    </location>
</feature>
<reference evidence="2" key="1">
    <citation type="journal article" date="2023" name="G3 (Bethesda)">
        <title>Whole genome assembly and annotation of the endangered Caribbean coral Acropora cervicornis.</title>
        <authorList>
            <person name="Selwyn J.D."/>
            <person name="Vollmer S.V."/>
        </authorList>
    </citation>
    <scope>NUCLEOTIDE SEQUENCE</scope>
    <source>
        <strain evidence="2">K2</strain>
    </source>
</reference>
<proteinExistence type="predicted"/>
<feature type="region of interest" description="Disordered" evidence="1">
    <location>
        <begin position="254"/>
        <end position="278"/>
    </location>
</feature>
<sequence>MGDPLFTEANKTLSNYLKTLSKRGDIAPTAHKQALTKQVVGNLYGEGELVEFDTLNPGKLQQTAWFFISLFLGKRGRENQHTMKKTMLALRKTLAGEEYFEVSNERGAVLATKNHQGGLDDPDDESNGKNFERPGSKRCPVKPISKYLSHLNPESSNLFQRPRSPCKSFNPAKDEVWATTVTVLSAANYESRHIKAITGHQSEASIESYSNTPTFHQFNAMSNAIIADFVDSGCSSADPSASLVAESTGMKAASSSIHSTSASPDESNDRKSVEIQQSQKNSQHLVYGLIPGGTFHRCTFNFTVNLPGSSSQQNI</sequence>